<evidence type="ECO:0000313" key="3">
    <source>
        <dbReference type="Proteomes" id="UP001642484"/>
    </source>
</evidence>
<dbReference type="Pfam" id="PF02825">
    <property type="entry name" value="WWE"/>
    <property type="match status" value="1"/>
</dbReference>
<dbReference type="SUPFAM" id="SSF117839">
    <property type="entry name" value="WWE domain"/>
    <property type="match status" value="1"/>
</dbReference>
<gene>
    <name evidence="2" type="ORF">CCMP2556_LOCUS1297</name>
</gene>
<dbReference type="InterPro" id="IPR004170">
    <property type="entry name" value="WWE_dom"/>
</dbReference>
<evidence type="ECO:0000259" key="1">
    <source>
        <dbReference type="PROSITE" id="PS50918"/>
    </source>
</evidence>
<dbReference type="PANTHER" id="PTHR11440">
    <property type="entry name" value="LECITHIN-CHOLESTEROL ACYLTRANSFERASE-RELATED"/>
    <property type="match status" value="1"/>
</dbReference>
<dbReference type="EMBL" id="CAXAMN010000436">
    <property type="protein sequence ID" value="CAK8988529.1"/>
    <property type="molecule type" value="Genomic_DNA"/>
</dbReference>
<feature type="domain" description="WWE" evidence="1">
    <location>
        <begin position="762"/>
        <end position="838"/>
    </location>
</feature>
<dbReference type="PROSITE" id="PS50918">
    <property type="entry name" value="WWE"/>
    <property type="match status" value="1"/>
</dbReference>
<accession>A0ABP0HE83</accession>
<organism evidence="2 3">
    <name type="scientific">Durusdinium trenchii</name>
    <dbReference type="NCBI Taxonomy" id="1381693"/>
    <lineage>
        <taxon>Eukaryota</taxon>
        <taxon>Sar</taxon>
        <taxon>Alveolata</taxon>
        <taxon>Dinophyceae</taxon>
        <taxon>Suessiales</taxon>
        <taxon>Symbiodiniaceae</taxon>
        <taxon>Durusdinium</taxon>
    </lineage>
</organism>
<dbReference type="InterPro" id="IPR029058">
    <property type="entry name" value="AB_hydrolase_fold"/>
</dbReference>
<name>A0ABP0HE83_9DINO</name>
<reference evidence="2 3" key="1">
    <citation type="submission" date="2024-02" db="EMBL/GenBank/DDBJ databases">
        <authorList>
            <person name="Chen Y."/>
            <person name="Shah S."/>
            <person name="Dougan E. K."/>
            <person name="Thang M."/>
            <person name="Chan C."/>
        </authorList>
    </citation>
    <scope>NUCLEOTIDE SEQUENCE [LARGE SCALE GENOMIC DNA]</scope>
</reference>
<dbReference type="InterPro" id="IPR003386">
    <property type="entry name" value="LACT/PDAT_acylTrfase"/>
</dbReference>
<comment type="caution">
    <text evidence="2">The sequence shown here is derived from an EMBL/GenBank/DDBJ whole genome shotgun (WGS) entry which is preliminary data.</text>
</comment>
<dbReference type="Pfam" id="PF02450">
    <property type="entry name" value="LCAT"/>
    <property type="match status" value="1"/>
</dbReference>
<dbReference type="Gene3D" id="3.30.720.50">
    <property type="match status" value="1"/>
</dbReference>
<sequence>MACQRLPVVIVPGFCSTRLEVESSEVCPSWKGQKVWLGLTNIGFSAMHGKGTWDDSNARSLKNQWLQHLVLAGPERETPGIRLQAVDGLAGVKSLDPDSFMGLAAEASYVFSPVIKVLEDLGYREGIDLLAASYDWRFAPSALQKRDGYYSRLIQNIEILDRKNTGVVLLAHSMGNKVVTYFLEFAKKERGQAWIDRHINLWIAAGAPHSGAPQALRSTLFGDKFGLDHFVTDSEAMAFARSLSASPWLFPLGEASPLFHLRRGGVLEIKQISAAVPNCGISSMHNKVMIALEVDWGADKGNLTTKSASSFDGHSAFFDEASNFMQFAGPEEMPGNATIKAIVKEKGMKNDEKDSWFSRMGQGLAAGVMLVEEAAMGRKGLGVPRAHTEEVALASLLGSKVDAEGFVEVQLRITKLATGPLSALGYGKAADSGDCVKFRLRWLNFENMKKTWTGSEKLWKGRGTATHHFNCKNDKTAVYEPLGARELLRIERCEEILNTWAQYYGDDPLYDDTGDSRPPIQKVRAIHGVNIPTEVAYALRVHTIRLKESKILTRLILDDQATLKDSTEFSVQGGVVHATPNGLSGDGVVPLSSLDRCRQWAKAGLFECELSYLPGVEHRAILADQHFHQTIKDAVVVRDGLACMDGPARSFSIAGTFSAWKPRKMTWDGFHFVYVVSIGQTGWESFQILEGGSWERVLYPDMKDANPSLPHSILGPDNKNAGKDWTIGKNRGKLLEGTIRFGSAFKVKLEISGGTPASVTWDPFTQVQVLHAKGVWQVDLGGGKWLDFPSEGSARVNSALELGHSFLDLKIEEQNYKLDLLNMLQENVSTKKQRRIRQI</sequence>
<dbReference type="InterPro" id="IPR037197">
    <property type="entry name" value="WWE_dom_sf"/>
</dbReference>
<dbReference type="Proteomes" id="UP001642484">
    <property type="component" value="Unassembled WGS sequence"/>
</dbReference>
<evidence type="ECO:0000313" key="2">
    <source>
        <dbReference type="EMBL" id="CAK8988529.1"/>
    </source>
</evidence>
<dbReference type="Gene3D" id="3.40.50.1820">
    <property type="entry name" value="alpha/beta hydrolase"/>
    <property type="match status" value="2"/>
</dbReference>
<dbReference type="SUPFAM" id="SSF53474">
    <property type="entry name" value="alpha/beta-Hydrolases"/>
    <property type="match status" value="1"/>
</dbReference>
<protein>
    <recommendedName>
        <fullName evidence="1">WWE domain-containing protein</fullName>
    </recommendedName>
</protein>
<proteinExistence type="predicted"/>
<keyword evidence="3" id="KW-1185">Reference proteome</keyword>